<reference evidence="2 3" key="1">
    <citation type="submission" date="2017-02" db="EMBL/GenBank/DDBJ databases">
        <title>Arcobacter lacus sp. nov., a new species isolated from reclaimed water.</title>
        <authorList>
            <person name="Figueras M.J."/>
            <person name="Perez-Cataluna A."/>
            <person name="Salas-Masso N."/>
        </authorList>
    </citation>
    <scope>NUCLEOTIDE SEQUENCE [LARGE SCALE GENOMIC DNA]</scope>
    <source>
        <strain evidence="2 3">RW43-9</strain>
    </source>
</reference>
<evidence type="ECO:0000313" key="3">
    <source>
        <dbReference type="Proteomes" id="UP000251311"/>
    </source>
</evidence>
<comment type="caution">
    <text evidence="2">The sequence shown here is derived from an EMBL/GenBank/DDBJ whole genome shotgun (WGS) entry which is preliminary data.</text>
</comment>
<dbReference type="EMBL" id="MUXF01000008">
    <property type="protein sequence ID" value="PUE66753.1"/>
    <property type="molecule type" value="Genomic_DNA"/>
</dbReference>
<dbReference type="InterPro" id="IPR057087">
    <property type="entry name" value="Gp12-like"/>
</dbReference>
<proteinExistence type="predicted"/>
<organism evidence="2 3">
    <name type="scientific">Arcobacter lacus</name>
    <dbReference type="NCBI Taxonomy" id="1912876"/>
    <lineage>
        <taxon>Bacteria</taxon>
        <taxon>Pseudomonadati</taxon>
        <taxon>Campylobacterota</taxon>
        <taxon>Epsilonproteobacteria</taxon>
        <taxon>Campylobacterales</taxon>
        <taxon>Arcobacteraceae</taxon>
        <taxon>Arcobacter</taxon>
    </lineage>
</organism>
<sequence length="167" mass="19762">MILEEYENDVLLSLYEVVKDTLNYDEELLLIGRENATQDTFTKNYIVLDTLASNPVSQPLKKYDDIDEIEYWHTNMVGTFTLEFYGTKAIINYINFLNLINSQECRDSQKKNEIILFTPKSTNNLKMQTQSKFYERYEVEVVIQYVIKTAVERLRIDTADINYLIER</sequence>
<protein>
    <recommendedName>
        <fullName evidence="1">Phage neck terminator protein gp12-like domain-containing protein</fullName>
    </recommendedName>
</protein>
<dbReference type="Proteomes" id="UP000251311">
    <property type="component" value="Unassembled WGS sequence"/>
</dbReference>
<evidence type="ECO:0000259" key="1">
    <source>
        <dbReference type="Pfam" id="PF23961"/>
    </source>
</evidence>
<evidence type="ECO:0000313" key="2">
    <source>
        <dbReference type="EMBL" id="PUE66753.1"/>
    </source>
</evidence>
<keyword evidence="3" id="KW-1185">Reference proteome</keyword>
<dbReference type="RefSeq" id="WP_108527585.1">
    <property type="nucleotide sequence ID" value="NZ_MUXF01000008.1"/>
</dbReference>
<name>A0ABX5JL44_9BACT</name>
<feature type="domain" description="Phage neck terminator protein gp12-like" evidence="1">
    <location>
        <begin position="15"/>
        <end position="161"/>
    </location>
</feature>
<gene>
    <name evidence="2" type="ORF">B0175_05145</name>
</gene>
<accession>A0ABX5JL44</accession>
<dbReference type="Pfam" id="PF23961">
    <property type="entry name" value="Phage_tail_terminator_9"/>
    <property type="match status" value="1"/>
</dbReference>